<organism evidence="1 2">
    <name type="scientific">Slackia isoflavoniconvertens</name>
    <dbReference type="NCBI Taxonomy" id="572010"/>
    <lineage>
        <taxon>Bacteria</taxon>
        <taxon>Bacillati</taxon>
        <taxon>Actinomycetota</taxon>
        <taxon>Coriobacteriia</taxon>
        <taxon>Eggerthellales</taxon>
        <taxon>Eggerthellaceae</taxon>
        <taxon>Slackia</taxon>
    </lineage>
</organism>
<evidence type="ECO:0000313" key="2">
    <source>
        <dbReference type="Proteomes" id="UP000253975"/>
    </source>
</evidence>
<evidence type="ECO:0000313" key="1">
    <source>
        <dbReference type="EMBL" id="RDB58191.1"/>
    </source>
</evidence>
<accession>A0A369LEW9</accession>
<proteinExistence type="predicted"/>
<protein>
    <submittedName>
        <fullName evidence="1">Uncharacterized protein</fullName>
    </submittedName>
</protein>
<dbReference type="AlphaFoldDB" id="A0A369LEW9"/>
<comment type="caution">
    <text evidence="1">The sequence shown here is derived from an EMBL/GenBank/DDBJ whole genome shotgun (WGS) entry which is preliminary data.</text>
</comment>
<dbReference type="Proteomes" id="UP000253975">
    <property type="component" value="Unassembled WGS sequence"/>
</dbReference>
<name>A0A369LEW9_9ACTN</name>
<reference evidence="1 2" key="1">
    <citation type="journal article" date="2018" name="Elife">
        <title>Discovery and characterization of a prevalent human gut bacterial enzyme sufficient for the inactivation of a family of plant toxins.</title>
        <authorList>
            <person name="Koppel N."/>
            <person name="Bisanz J.E."/>
            <person name="Pandelia M.E."/>
            <person name="Turnbaugh P.J."/>
            <person name="Balskus E.P."/>
        </authorList>
    </citation>
    <scope>NUCLEOTIDE SEQUENCE [LARGE SCALE GENOMIC DNA]</scope>
    <source>
        <strain evidence="1 2">OB21 GAM31</strain>
    </source>
</reference>
<gene>
    <name evidence="1" type="ORF">C1881_06375</name>
</gene>
<dbReference type="EMBL" id="PPTO01000009">
    <property type="protein sequence ID" value="RDB58191.1"/>
    <property type="molecule type" value="Genomic_DNA"/>
</dbReference>
<sequence length="60" mass="7040">MESEWIQIRLFLLRIPHFPIQASDDTPQEGTFERKISRLQKIRDAYPKTIIAKTGHETTS</sequence>